<comment type="similarity">
    <text evidence="5">Belongs to the L2HGDH family.</text>
</comment>
<comment type="cofactor">
    <cofactor evidence="1">
        <name>FAD</name>
        <dbReference type="ChEBI" id="CHEBI:57692"/>
    </cofactor>
</comment>
<evidence type="ECO:0000256" key="3">
    <source>
        <dbReference type="ARBA" id="ARBA00022827"/>
    </source>
</evidence>
<evidence type="ECO:0000256" key="1">
    <source>
        <dbReference type="ARBA" id="ARBA00001974"/>
    </source>
</evidence>
<keyword evidence="2" id="KW-0285">Flavoprotein</keyword>
<dbReference type="Gene3D" id="3.30.9.10">
    <property type="entry name" value="D-Amino Acid Oxidase, subunit A, domain 2"/>
    <property type="match status" value="1"/>
</dbReference>
<evidence type="ECO:0000256" key="5">
    <source>
        <dbReference type="ARBA" id="ARBA00037941"/>
    </source>
</evidence>
<reference evidence="7 8" key="1">
    <citation type="submission" date="2018-01" db="EMBL/GenBank/DDBJ databases">
        <title>Draft genome sequence of Paucibacter aquatile CR182 isolated from freshwater of the Nakdong River.</title>
        <authorList>
            <person name="Choi A."/>
            <person name="Chung E.J."/>
        </authorList>
    </citation>
    <scope>NUCLEOTIDE SEQUENCE [LARGE SCALE GENOMIC DNA]</scope>
    <source>
        <strain evidence="7 8">CR182</strain>
    </source>
</reference>
<dbReference type="OrthoDB" id="9801699at2"/>
<evidence type="ECO:0000313" key="8">
    <source>
        <dbReference type="Proteomes" id="UP000235916"/>
    </source>
</evidence>
<dbReference type="AlphaFoldDB" id="A0A2N8KUT4"/>
<evidence type="ECO:0000256" key="4">
    <source>
        <dbReference type="ARBA" id="ARBA00023002"/>
    </source>
</evidence>
<evidence type="ECO:0000259" key="6">
    <source>
        <dbReference type="Pfam" id="PF01266"/>
    </source>
</evidence>
<dbReference type="SUPFAM" id="SSF51905">
    <property type="entry name" value="FAD/NAD(P)-binding domain"/>
    <property type="match status" value="1"/>
</dbReference>
<feature type="domain" description="FAD dependent oxidoreductase" evidence="6">
    <location>
        <begin position="14"/>
        <end position="381"/>
    </location>
</feature>
<evidence type="ECO:0000256" key="2">
    <source>
        <dbReference type="ARBA" id="ARBA00022630"/>
    </source>
</evidence>
<keyword evidence="3" id="KW-0274">FAD</keyword>
<dbReference type="RefSeq" id="WP_102767107.1">
    <property type="nucleotide sequence ID" value="NZ_POSP01000003.1"/>
</dbReference>
<gene>
    <name evidence="7" type="ORF">C1O66_06350</name>
</gene>
<dbReference type="PANTHER" id="PTHR43104">
    <property type="entry name" value="L-2-HYDROXYGLUTARATE DEHYDROGENASE, MITOCHONDRIAL"/>
    <property type="match status" value="1"/>
</dbReference>
<dbReference type="Pfam" id="PF01266">
    <property type="entry name" value="DAO"/>
    <property type="match status" value="1"/>
</dbReference>
<dbReference type="InterPro" id="IPR036188">
    <property type="entry name" value="FAD/NAD-bd_sf"/>
</dbReference>
<dbReference type="InterPro" id="IPR006076">
    <property type="entry name" value="FAD-dep_OxRdtase"/>
</dbReference>
<comment type="caution">
    <text evidence="7">The sequence shown here is derived from an EMBL/GenBank/DDBJ whole genome shotgun (WGS) entry which is preliminary data.</text>
</comment>
<dbReference type="Proteomes" id="UP000235916">
    <property type="component" value="Unassembled WGS sequence"/>
</dbReference>
<keyword evidence="8" id="KW-1185">Reference proteome</keyword>
<protein>
    <submittedName>
        <fullName evidence="7">FAD-dependent oxidoreductase</fullName>
    </submittedName>
</protein>
<accession>A0A2N8KUT4</accession>
<proteinExistence type="inferred from homology"/>
<name>A0A2N8KUT4_9BURK</name>
<dbReference type="GO" id="GO:0047545">
    <property type="term" value="F:(S)-2-hydroxyglutarate dehydrogenase activity"/>
    <property type="evidence" value="ECO:0007669"/>
    <property type="project" value="TreeGrafter"/>
</dbReference>
<sequence length="384" mass="40245">MNELWPEAALDRVDAVVVGAGVLGLAVGRALAQRGLETLVLERAGQIGSGISSRSSEVIHAGLYYPSGSLKAELCVRGRELLYDFCASHAVPHRRCGKLLVATEAAQLPALQALAEQARRNGVDDVQALSAAQARALEPALRCEAALLSPSTGIVDSHALMLALQGELEAAGGCVAVGSAVGALCRQGGLWRVELQAEAGAEPYAVLSPRVVNAAGLWAPALARATEGLAARHQPEPRFCKGSYFSLSGRAPFSHLIYPMPQAAGLGVHLTLDLGGQARFGPDVEWLDGVSDPDALDYRVDPARGERFAAEVRRYWPDLPEGRLQASYAGVRPKISGPGEPAADFRIEGPAEHGLPGLVQLLGLESPGLTSCLAVAERVSALLD</sequence>
<dbReference type="Gene3D" id="3.50.50.60">
    <property type="entry name" value="FAD/NAD(P)-binding domain"/>
    <property type="match status" value="1"/>
</dbReference>
<evidence type="ECO:0000313" key="7">
    <source>
        <dbReference type="EMBL" id="PND37190.1"/>
    </source>
</evidence>
<dbReference type="PANTHER" id="PTHR43104:SF4">
    <property type="entry name" value="L-2-HYDROXYGLUTARATE DEHYDROGENASE, MITOCHONDRIAL"/>
    <property type="match status" value="1"/>
</dbReference>
<dbReference type="EMBL" id="POSP01000003">
    <property type="protein sequence ID" value="PND37190.1"/>
    <property type="molecule type" value="Genomic_DNA"/>
</dbReference>
<keyword evidence="4" id="KW-0560">Oxidoreductase</keyword>
<organism evidence="7 8">
    <name type="scientific">Kinneretia aquatilis</name>
    <dbReference type="NCBI Taxonomy" id="2070761"/>
    <lineage>
        <taxon>Bacteria</taxon>
        <taxon>Pseudomonadati</taxon>
        <taxon>Pseudomonadota</taxon>
        <taxon>Betaproteobacteria</taxon>
        <taxon>Burkholderiales</taxon>
        <taxon>Sphaerotilaceae</taxon>
        <taxon>Roseateles</taxon>
    </lineage>
</organism>